<dbReference type="EMBL" id="PP947710">
    <property type="protein sequence ID" value="XDG31291.1"/>
    <property type="molecule type" value="Genomic_DNA"/>
</dbReference>
<accession>A0AB39AKQ7</accession>
<protein>
    <submittedName>
        <fullName evidence="2">Uncharacterized protein</fullName>
    </submittedName>
</protein>
<name>A0AB39AKQ7_9CAUD</name>
<sequence length="37" mass="3925">MGRPPPCGVARAGNRAHPHQRARAGAPDGRDLPWQAP</sequence>
<organism evidence="2">
    <name type="scientific">Mycolicibacterium phage phi1_186018</name>
    <dbReference type="NCBI Taxonomy" id="3236641"/>
    <lineage>
        <taxon>Viruses</taxon>
        <taxon>Duplodnaviria</taxon>
        <taxon>Heunggongvirae</taxon>
        <taxon>Uroviricota</taxon>
        <taxon>Caudoviricetes</taxon>
        <taxon>Bclasvirinae</taxon>
        <taxon>Coopervirus</taxon>
    </lineage>
</organism>
<feature type="region of interest" description="Disordered" evidence="1">
    <location>
        <begin position="1"/>
        <end position="37"/>
    </location>
</feature>
<gene>
    <name evidence="2" type="ORF">NJGIMKJC_CDS0025</name>
</gene>
<evidence type="ECO:0000256" key="1">
    <source>
        <dbReference type="SAM" id="MobiDB-lite"/>
    </source>
</evidence>
<reference evidence="2" key="1">
    <citation type="submission" date="2024-06" db="EMBL/GenBank/DDBJ databases">
        <title>The complete genome of Mycolicibacterium smegmatis phage.</title>
        <authorList>
            <person name="Zong M."/>
            <person name="Wu X."/>
            <person name="Feng Y."/>
        </authorList>
    </citation>
    <scope>NUCLEOTIDE SEQUENCE</scope>
</reference>
<evidence type="ECO:0000313" key="2">
    <source>
        <dbReference type="EMBL" id="XDG31291.1"/>
    </source>
</evidence>
<proteinExistence type="predicted"/>